<keyword evidence="2" id="KW-0378">Hydrolase</keyword>
<accession>A0A094Z1F2</accession>
<dbReference type="GO" id="GO:0002949">
    <property type="term" value="P:tRNA threonylcarbamoyladenosine modification"/>
    <property type="evidence" value="ECO:0007669"/>
    <property type="project" value="InterPro"/>
</dbReference>
<evidence type="ECO:0000259" key="1">
    <source>
        <dbReference type="Pfam" id="PF00814"/>
    </source>
</evidence>
<organism evidence="2 3">
    <name type="scientific">Candidatus Liberibacter solanacearum</name>
    <dbReference type="NCBI Taxonomy" id="556287"/>
    <lineage>
        <taxon>Bacteria</taxon>
        <taxon>Pseudomonadati</taxon>
        <taxon>Pseudomonadota</taxon>
        <taxon>Alphaproteobacteria</taxon>
        <taxon>Hyphomicrobiales</taxon>
        <taxon>Rhizobiaceae</taxon>
        <taxon>Liberibacter</taxon>
    </lineage>
</organism>
<dbReference type="GO" id="GO:0008233">
    <property type="term" value="F:peptidase activity"/>
    <property type="evidence" value="ECO:0007669"/>
    <property type="project" value="UniProtKB-KW"/>
</dbReference>
<proteinExistence type="predicted"/>
<dbReference type="NCBIfam" id="TIGR03725">
    <property type="entry name" value="T6A_YeaZ"/>
    <property type="match status" value="1"/>
</dbReference>
<dbReference type="Proteomes" id="UP000033731">
    <property type="component" value="Unassembled WGS sequence"/>
</dbReference>
<dbReference type="PATRIC" id="fig|556287.8.peg.994"/>
<sequence>MIVLALDTTGVDCSVIVYDSNANYILGSYFKNLGRGHAEHLIPAIDCALRDSQLDISQIDRIVTALGPGSFTGVRVSIAVARGISLVLGKSAFGVGNLEVLARSHLDTHAGRPVMVLVSLLHKKICRQTFSVDGIPLSEPVLLNYEQTRFEVDNFEGEIIGSGFSVIKGIEGENDHLPMDVLARLGILKTGIAPAPIYLRSPCTL</sequence>
<keyword evidence="2" id="KW-0645">Protease</keyword>
<keyword evidence="3" id="KW-1185">Reference proteome</keyword>
<dbReference type="Gene3D" id="3.30.420.40">
    <property type="match status" value="1"/>
</dbReference>
<gene>
    <name evidence="2" type="ORF">DJ66_0992</name>
</gene>
<dbReference type="Pfam" id="PF00814">
    <property type="entry name" value="TsaD"/>
    <property type="match status" value="1"/>
</dbReference>
<name>A0A094Z1F2_9HYPH</name>
<dbReference type="RefSeq" id="WP_034442078.1">
    <property type="nucleotide sequence ID" value="NZ_JMTK01000002.1"/>
</dbReference>
<dbReference type="AlphaFoldDB" id="A0A094Z1F2"/>
<reference evidence="2 3" key="1">
    <citation type="journal article" date="2015" name="Phytopathology">
        <title>Genomes of Candidatus Liberibacter solanacearum haplotype A from New Zealand and the USA suggest significant genome plasticity in the species.</title>
        <authorList>
            <person name="Thompson S.M."/>
            <person name="Johnson C.P."/>
            <person name="Lu A.Y."/>
            <person name="Frampton R.A."/>
            <person name="Sullivan K.L."/>
            <person name="Fiers M.W."/>
            <person name="Crowhurst R.N."/>
            <person name="Pitman A.R."/>
            <person name="Scott I."/>
            <person name="Gudmestad N.C."/>
            <person name="Smith G.R."/>
        </authorList>
    </citation>
    <scope>NUCLEOTIDE SEQUENCE [LARGE SCALE GENOMIC DNA]</scope>
    <source>
        <strain evidence="2 3">LsoNZ1</strain>
    </source>
</reference>
<dbReference type="GO" id="GO:0006508">
    <property type="term" value="P:proteolysis"/>
    <property type="evidence" value="ECO:0007669"/>
    <property type="project" value="UniProtKB-KW"/>
</dbReference>
<evidence type="ECO:0000313" key="2">
    <source>
        <dbReference type="EMBL" id="KJZ82248.1"/>
    </source>
</evidence>
<protein>
    <submittedName>
        <fullName evidence="2">Metal-dependent protease-like protein, putative molecular chaperone</fullName>
    </submittedName>
</protein>
<comment type="caution">
    <text evidence="2">The sequence shown here is derived from an EMBL/GenBank/DDBJ whole genome shotgun (WGS) entry which is preliminary data.</text>
</comment>
<dbReference type="InterPro" id="IPR022496">
    <property type="entry name" value="T6A_TsaB"/>
</dbReference>
<dbReference type="InterPro" id="IPR043129">
    <property type="entry name" value="ATPase_NBD"/>
</dbReference>
<dbReference type="InterPro" id="IPR000905">
    <property type="entry name" value="Gcp-like_dom"/>
</dbReference>
<dbReference type="SUPFAM" id="SSF53067">
    <property type="entry name" value="Actin-like ATPase domain"/>
    <property type="match status" value="1"/>
</dbReference>
<evidence type="ECO:0000313" key="3">
    <source>
        <dbReference type="Proteomes" id="UP000033731"/>
    </source>
</evidence>
<dbReference type="EMBL" id="JMTK01000002">
    <property type="protein sequence ID" value="KJZ82248.1"/>
    <property type="molecule type" value="Genomic_DNA"/>
</dbReference>
<feature type="domain" description="Gcp-like" evidence="1">
    <location>
        <begin position="34"/>
        <end position="126"/>
    </location>
</feature>